<sequence length="121" mass="14101">MKINIKYMVWFIILFITEVIIALFIKDKIIRPYIGDILVVILMYTFIKAFIKTPITYLPLYLFLFASMVEVIQYFHILNLIHLQNNKVVSTIAGSSFDIKDIICYLVGSIISFVWDKRAAS</sequence>
<keyword evidence="3" id="KW-1185">Reference proteome</keyword>
<dbReference type="Pfam" id="PF10990">
    <property type="entry name" value="DUF2809"/>
    <property type="match status" value="1"/>
</dbReference>
<dbReference type="EMBL" id="JAESWC010000001">
    <property type="protein sequence ID" value="MBL4934505.1"/>
    <property type="molecule type" value="Genomic_DNA"/>
</dbReference>
<feature type="transmembrane region" description="Helical" evidence="1">
    <location>
        <begin position="97"/>
        <end position="115"/>
    </location>
</feature>
<keyword evidence="1" id="KW-0472">Membrane</keyword>
<evidence type="ECO:0000313" key="3">
    <source>
        <dbReference type="Proteomes" id="UP000632377"/>
    </source>
</evidence>
<proteinExistence type="predicted"/>
<feature type="transmembrane region" description="Helical" evidence="1">
    <location>
        <begin position="58"/>
        <end position="77"/>
    </location>
</feature>
<name>A0ABS1T5A6_9CLOT</name>
<evidence type="ECO:0000256" key="1">
    <source>
        <dbReference type="SAM" id="Phobius"/>
    </source>
</evidence>
<feature type="transmembrane region" description="Helical" evidence="1">
    <location>
        <begin position="31"/>
        <end position="51"/>
    </location>
</feature>
<keyword evidence="1" id="KW-0812">Transmembrane</keyword>
<dbReference type="Proteomes" id="UP000632377">
    <property type="component" value="Unassembled WGS sequence"/>
</dbReference>
<comment type="caution">
    <text evidence="2">The sequence shown here is derived from an EMBL/GenBank/DDBJ whole genome shotgun (WGS) entry which is preliminary data.</text>
</comment>
<dbReference type="RefSeq" id="WP_202747137.1">
    <property type="nucleotide sequence ID" value="NZ_JAESWC010000001.1"/>
</dbReference>
<reference evidence="2 3" key="1">
    <citation type="submission" date="2021-01" db="EMBL/GenBank/DDBJ databases">
        <title>Genome public.</title>
        <authorList>
            <person name="Liu C."/>
            <person name="Sun Q."/>
        </authorList>
    </citation>
    <scope>NUCLEOTIDE SEQUENCE [LARGE SCALE GENOMIC DNA]</scope>
    <source>
        <strain evidence="2 3">YIM B02515</strain>
    </source>
</reference>
<gene>
    <name evidence="2" type="ORF">JK636_01885</name>
</gene>
<feature type="transmembrane region" description="Helical" evidence="1">
    <location>
        <begin position="7"/>
        <end position="25"/>
    </location>
</feature>
<keyword evidence="1" id="KW-1133">Transmembrane helix</keyword>
<organism evidence="2 3">
    <name type="scientific">Clostridium rhizosphaerae</name>
    <dbReference type="NCBI Taxonomy" id="2803861"/>
    <lineage>
        <taxon>Bacteria</taxon>
        <taxon>Bacillati</taxon>
        <taxon>Bacillota</taxon>
        <taxon>Clostridia</taxon>
        <taxon>Eubacteriales</taxon>
        <taxon>Clostridiaceae</taxon>
        <taxon>Clostridium</taxon>
    </lineage>
</organism>
<evidence type="ECO:0000313" key="2">
    <source>
        <dbReference type="EMBL" id="MBL4934505.1"/>
    </source>
</evidence>
<protein>
    <submittedName>
        <fullName evidence="2">DUF2809 domain-containing protein</fullName>
    </submittedName>
</protein>
<dbReference type="InterPro" id="IPR021257">
    <property type="entry name" value="DUF2809"/>
</dbReference>
<accession>A0ABS1T5A6</accession>